<dbReference type="GO" id="GO:0005829">
    <property type="term" value="C:cytosol"/>
    <property type="evidence" value="ECO:0007669"/>
    <property type="project" value="TreeGrafter"/>
</dbReference>
<comment type="similarity">
    <text evidence="3 12 13 18">Belongs to the histidinol dehydrogenase family.</text>
</comment>
<feature type="binding site" evidence="12 17">
    <location>
        <position position="300"/>
    </location>
    <ligand>
        <name>Zn(2+)</name>
        <dbReference type="ChEBI" id="CHEBI:29105"/>
    </ligand>
</feature>
<evidence type="ECO:0000313" key="21">
    <source>
        <dbReference type="Proteomes" id="UP000004778"/>
    </source>
</evidence>
<evidence type="ECO:0000256" key="17">
    <source>
        <dbReference type="PIRSR" id="PIRSR000099-4"/>
    </source>
</evidence>
<dbReference type="InterPro" id="IPR016161">
    <property type="entry name" value="Ald_DH/histidinol_DH"/>
</dbReference>
<evidence type="ECO:0000256" key="19">
    <source>
        <dbReference type="SAM" id="MobiDB-lite"/>
    </source>
</evidence>
<gene>
    <name evidence="12 20" type="primary">hisD</name>
    <name evidence="20" type="ORF">HMPREF0058_1838</name>
</gene>
<sequence length="474" mass="49570">MTSAWDATPPVRLGRYPGPMLNRIDLRESDLNARELAEALPRATLDVAAALDAVAPTIADVRERGAAALREAAERFDHVRPEHLRVPREALTRALEGLDPAVREALELSIAHNRAGHAAQLPRETVTEIVPGGTVTQRWIPVRRVGLYVPGGLAVYPSSVVMNVVAAQVAGVEQVALASPPQAAFDGLPHPTILAACELLGVEEVYAVGGAQAIAMFAYGAACENATDEADVVAAGGAPGTALCERVDVVTGPGNIFVAAAKRAVRGVVGIDAEAGPTEIAIVADGEADPELVAADLLSQAEHDPNAGSVLITDSERLAAEAEAALERRLAATKHTQRSRTALEGRQSGIVLVRDLDQAIEVADAYAAEHLEIHTRHAQAVARRIRNAGAIFVGPYSPVPLGDYLAGSNHVLPTGGTARFAAGLNVMAYIKPVQVIEYDAAALEAMTDPLTALAESEDLPAHGEAARARRGSRA</sequence>
<name>C0W7J4_9ACTO</name>
<dbReference type="Gene3D" id="1.20.5.1300">
    <property type="match status" value="1"/>
</dbReference>
<dbReference type="GO" id="GO:0051287">
    <property type="term" value="F:NAD binding"/>
    <property type="evidence" value="ECO:0007669"/>
    <property type="project" value="InterPro"/>
</dbReference>
<feature type="binding site" evidence="12 15">
    <location>
        <position position="148"/>
    </location>
    <ligand>
        <name>NAD(+)</name>
        <dbReference type="ChEBI" id="CHEBI:57540"/>
    </ligand>
</feature>
<comment type="cofactor">
    <cofactor evidence="12 17">
        <name>Zn(2+)</name>
        <dbReference type="ChEBI" id="CHEBI:29105"/>
    </cofactor>
    <text evidence="12 17">Binds 1 zinc ion per subunit.</text>
</comment>
<keyword evidence="21" id="KW-1185">Reference proteome</keyword>
<dbReference type="PROSITE" id="PS00611">
    <property type="entry name" value="HISOL_DEHYDROGENASE"/>
    <property type="match status" value="1"/>
</dbReference>
<feature type="binding site" evidence="12 15">
    <location>
        <position position="255"/>
    </location>
    <ligand>
        <name>NAD(+)</name>
        <dbReference type="ChEBI" id="CHEBI:57540"/>
    </ligand>
</feature>
<evidence type="ECO:0000256" key="4">
    <source>
        <dbReference type="ARBA" id="ARBA00012965"/>
    </source>
</evidence>
<evidence type="ECO:0000256" key="10">
    <source>
        <dbReference type="ARBA" id="ARBA00023102"/>
    </source>
</evidence>
<dbReference type="InterPro" id="IPR022695">
    <property type="entry name" value="Histidinol_DH_monofunct"/>
</dbReference>
<dbReference type="Gene3D" id="3.40.50.1980">
    <property type="entry name" value="Nitrogenase molybdenum iron protein domain"/>
    <property type="match status" value="2"/>
</dbReference>
<dbReference type="GO" id="GO:0000105">
    <property type="term" value="P:L-histidine biosynthetic process"/>
    <property type="evidence" value="ECO:0007669"/>
    <property type="project" value="UniProtKB-UniRule"/>
</dbReference>
<feature type="binding site" evidence="12 15">
    <location>
        <position position="212"/>
    </location>
    <ligand>
        <name>NAD(+)</name>
        <dbReference type="ChEBI" id="CHEBI:57540"/>
    </ligand>
</feature>
<evidence type="ECO:0000256" key="3">
    <source>
        <dbReference type="ARBA" id="ARBA00010178"/>
    </source>
</evidence>
<keyword evidence="9 12" id="KW-0520">NAD</keyword>
<dbReference type="FunFam" id="3.40.50.1980:FF:000001">
    <property type="entry name" value="Histidinol dehydrogenase"/>
    <property type="match status" value="1"/>
</dbReference>
<evidence type="ECO:0000256" key="18">
    <source>
        <dbReference type="RuleBase" id="RU004175"/>
    </source>
</evidence>
<dbReference type="SUPFAM" id="SSF53720">
    <property type="entry name" value="ALDH-like"/>
    <property type="match status" value="1"/>
</dbReference>
<keyword evidence="8 12" id="KW-0560">Oxidoreductase</keyword>
<dbReference type="PIRSF" id="PIRSF000099">
    <property type="entry name" value="Histidinol_dh"/>
    <property type="match status" value="1"/>
</dbReference>
<dbReference type="EMBL" id="ACFH01000124">
    <property type="protein sequence ID" value="EEH65282.1"/>
    <property type="molecule type" value="Genomic_DNA"/>
</dbReference>
<evidence type="ECO:0000256" key="13">
    <source>
        <dbReference type="PIRNR" id="PIRNR000099"/>
    </source>
</evidence>
<organism evidence="20 21">
    <name type="scientific">Actinomyces urogenitalis DSM 15434</name>
    <dbReference type="NCBI Taxonomy" id="525246"/>
    <lineage>
        <taxon>Bacteria</taxon>
        <taxon>Bacillati</taxon>
        <taxon>Actinomycetota</taxon>
        <taxon>Actinomycetes</taxon>
        <taxon>Actinomycetales</taxon>
        <taxon>Actinomycetaceae</taxon>
        <taxon>Actinomyces</taxon>
    </lineage>
</organism>
<evidence type="ECO:0000256" key="11">
    <source>
        <dbReference type="ARBA" id="ARBA00049489"/>
    </source>
</evidence>
<comment type="caution">
    <text evidence="20">The sequence shown here is derived from an EMBL/GenBank/DDBJ whole genome shotgun (WGS) entry which is preliminary data.</text>
</comment>
<dbReference type="InterPro" id="IPR001692">
    <property type="entry name" value="Histidinol_DH_CS"/>
</dbReference>
<reference evidence="20 21" key="1">
    <citation type="submission" date="2009-01" db="EMBL/GenBank/DDBJ databases">
        <authorList>
            <person name="Qin X."/>
            <person name="Bachman B."/>
            <person name="Battles P."/>
            <person name="Bell A."/>
            <person name="Bess C."/>
            <person name="Bickham C."/>
            <person name="Chaboub L."/>
            <person name="Chen D."/>
            <person name="Coyle M."/>
            <person name="Deiros D.R."/>
            <person name="Dinh H."/>
            <person name="Forbes L."/>
            <person name="Fowler G."/>
            <person name="Francisco L."/>
            <person name="Fu Q."/>
            <person name="Gubbala S."/>
            <person name="Hale W."/>
            <person name="Han Y."/>
            <person name="Hemphill L."/>
            <person name="Highlander S.K."/>
            <person name="Hirani K."/>
            <person name="Hogues M."/>
            <person name="Jackson L."/>
            <person name="Jakkamsetti A."/>
            <person name="Javaid M."/>
            <person name="Jiang H."/>
            <person name="Korchina V."/>
            <person name="Kovar C."/>
            <person name="Lara F."/>
            <person name="Lee S."/>
            <person name="Mata R."/>
            <person name="Mathew T."/>
            <person name="Moen C."/>
            <person name="Morales K."/>
            <person name="Munidasa M."/>
            <person name="Nazareth L."/>
            <person name="Ngo R."/>
            <person name="Nguyen L."/>
            <person name="Okwuonu G."/>
            <person name="Ongeri F."/>
            <person name="Patil S."/>
            <person name="Petrosino J."/>
            <person name="Pham C."/>
            <person name="Pham P."/>
            <person name="Pu L.-L."/>
            <person name="Puazo M."/>
            <person name="Raj R."/>
            <person name="Reid J."/>
            <person name="Rouhana J."/>
            <person name="Saada N."/>
            <person name="Shang Y."/>
            <person name="Simmons D."/>
            <person name="Thornton R."/>
            <person name="Warren J."/>
            <person name="Weissenberger G."/>
            <person name="Zhang J."/>
            <person name="Zhang L."/>
            <person name="Zhou C."/>
            <person name="Zhu D."/>
            <person name="Muzny D."/>
            <person name="Worley K."/>
            <person name="Gibbs R."/>
        </authorList>
    </citation>
    <scope>NUCLEOTIDE SEQUENCE [LARGE SCALE GENOMIC DNA]</scope>
    <source>
        <strain evidence="20 21">DSM 15434</strain>
    </source>
</reference>
<dbReference type="Proteomes" id="UP000004778">
    <property type="component" value="Unassembled WGS sequence"/>
</dbReference>
<dbReference type="PRINTS" id="PR00083">
    <property type="entry name" value="HOLDHDRGNASE"/>
</dbReference>
<feature type="active site" description="Proton acceptor" evidence="12 14">
    <location>
        <position position="369"/>
    </location>
</feature>
<feature type="binding site" evidence="12 16">
    <location>
        <position position="370"/>
    </location>
    <ligand>
        <name>substrate</name>
    </ligand>
</feature>
<evidence type="ECO:0000256" key="16">
    <source>
        <dbReference type="PIRSR" id="PIRSR000099-3"/>
    </source>
</evidence>
<dbReference type="AlphaFoldDB" id="C0W7J4"/>
<dbReference type="NCBIfam" id="TIGR00069">
    <property type="entry name" value="hisD"/>
    <property type="match status" value="1"/>
</dbReference>
<evidence type="ECO:0000256" key="14">
    <source>
        <dbReference type="PIRSR" id="PIRSR000099-1"/>
    </source>
</evidence>
<accession>C0W7J4</accession>
<feature type="active site" description="Proton acceptor" evidence="12 14">
    <location>
        <position position="370"/>
    </location>
</feature>
<comment type="pathway">
    <text evidence="2 12">Amino-acid biosynthesis; L-histidine biosynthesis; L-histidine from 5-phospho-alpha-D-ribose 1-diphosphate: step 9/9.</text>
</comment>
<feature type="binding site" evidence="12 16">
    <location>
        <position position="303"/>
    </location>
    <ligand>
        <name>substrate</name>
    </ligand>
</feature>
<feature type="binding site" evidence="12 16">
    <location>
        <position position="403"/>
    </location>
    <ligand>
        <name>substrate</name>
    </ligand>
</feature>
<dbReference type="EC" id="1.1.1.23" evidence="4 12"/>
<keyword evidence="7 12" id="KW-0862">Zinc</keyword>
<dbReference type="CDD" id="cd06572">
    <property type="entry name" value="Histidinol_dh"/>
    <property type="match status" value="1"/>
</dbReference>
<comment type="catalytic activity">
    <reaction evidence="11 12">
        <text>L-histidinol + 2 NAD(+) + H2O = L-histidine + 2 NADH + 3 H(+)</text>
        <dbReference type="Rhea" id="RHEA:20641"/>
        <dbReference type="ChEBI" id="CHEBI:15377"/>
        <dbReference type="ChEBI" id="CHEBI:15378"/>
        <dbReference type="ChEBI" id="CHEBI:57540"/>
        <dbReference type="ChEBI" id="CHEBI:57595"/>
        <dbReference type="ChEBI" id="CHEBI:57699"/>
        <dbReference type="ChEBI" id="CHEBI:57945"/>
        <dbReference type="EC" id="1.1.1.23"/>
    </reaction>
</comment>
<evidence type="ECO:0000256" key="8">
    <source>
        <dbReference type="ARBA" id="ARBA00023002"/>
    </source>
</evidence>
<dbReference type="UniPathway" id="UPA00031">
    <property type="reaction ID" value="UER00014"/>
</dbReference>
<dbReference type="HOGENOM" id="CLU_006732_3_1_11"/>
<keyword evidence="6 12" id="KW-0479">Metal-binding</keyword>
<evidence type="ECO:0000256" key="7">
    <source>
        <dbReference type="ARBA" id="ARBA00022833"/>
    </source>
</evidence>
<dbReference type="eggNOG" id="COG0141">
    <property type="taxonomic scope" value="Bacteria"/>
</dbReference>
<keyword evidence="10 12" id="KW-0368">Histidine biosynthesis</keyword>
<feature type="binding site" evidence="12 16">
    <location>
        <position position="278"/>
    </location>
    <ligand>
        <name>substrate</name>
    </ligand>
</feature>
<dbReference type="InterPro" id="IPR012131">
    <property type="entry name" value="Hstdl_DH"/>
</dbReference>
<evidence type="ECO:0000256" key="12">
    <source>
        <dbReference type="HAMAP-Rule" id="MF_01024"/>
    </source>
</evidence>
<comment type="function">
    <text evidence="1 12">Catalyzes the sequential NAD-dependent oxidations of L-histidinol to L-histidinaldehyde and then to L-histidine.</text>
</comment>
<feature type="binding site" evidence="12 16">
    <location>
        <position position="462"/>
    </location>
    <ligand>
        <name>substrate</name>
    </ligand>
</feature>
<evidence type="ECO:0000256" key="6">
    <source>
        <dbReference type="ARBA" id="ARBA00022723"/>
    </source>
</evidence>
<proteinExistence type="inferred from homology"/>
<dbReference type="GO" id="GO:0008270">
    <property type="term" value="F:zinc ion binding"/>
    <property type="evidence" value="ECO:0007669"/>
    <property type="project" value="UniProtKB-UniRule"/>
</dbReference>
<protein>
    <recommendedName>
        <fullName evidence="5 12">Histidinol dehydrogenase</fullName>
        <shortName evidence="12">HDH</shortName>
        <ecNumber evidence="4 12">1.1.1.23</ecNumber>
    </recommendedName>
</protein>
<feature type="binding site" evidence="12 17">
    <location>
        <position position="403"/>
    </location>
    <ligand>
        <name>Zn(2+)</name>
        <dbReference type="ChEBI" id="CHEBI:29105"/>
    </ligand>
</feature>
<dbReference type="STRING" id="103621.GCA_001067145_01845"/>
<feature type="binding site" evidence="12 16">
    <location>
        <position position="300"/>
    </location>
    <ligand>
        <name>substrate</name>
    </ligand>
</feature>
<feature type="binding site" evidence="12 16">
    <location>
        <position position="457"/>
    </location>
    <ligand>
        <name>substrate</name>
    </ligand>
</feature>
<dbReference type="PANTHER" id="PTHR21256:SF2">
    <property type="entry name" value="HISTIDINE BIOSYNTHESIS TRIFUNCTIONAL PROTEIN"/>
    <property type="match status" value="1"/>
</dbReference>
<feature type="binding site" evidence="12 17">
    <location>
        <position position="303"/>
    </location>
    <ligand>
        <name>Zn(2+)</name>
        <dbReference type="ChEBI" id="CHEBI:29105"/>
    </ligand>
</feature>
<evidence type="ECO:0000256" key="5">
    <source>
        <dbReference type="ARBA" id="ARBA00016531"/>
    </source>
</evidence>
<evidence type="ECO:0000256" key="9">
    <source>
        <dbReference type="ARBA" id="ARBA00023027"/>
    </source>
</evidence>
<feature type="binding site" evidence="12 17">
    <location>
        <position position="462"/>
    </location>
    <ligand>
        <name>Zn(2+)</name>
        <dbReference type="ChEBI" id="CHEBI:29105"/>
    </ligand>
</feature>
<dbReference type="PANTHER" id="PTHR21256">
    <property type="entry name" value="HISTIDINOL DEHYDROGENASE HDH"/>
    <property type="match status" value="1"/>
</dbReference>
<dbReference type="HAMAP" id="MF_01024">
    <property type="entry name" value="HisD"/>
    <property type="match status" value="1"/>
</dbReference>
<keyword evidence="12" id="KW-0028">Amino-acid biosynthesis</keyword>
<evidence type="ECO:0000256" key="1">
    <source>
        <dbReference type="ARBA" id="ARBA00003850"/>
    </source>
</evidence>
<dbReference type="Pfam" id="PF00815">
    <property type="entry name" value="Histidinol_dh"/>
    <property type="match status" value="1"/>
</dbReference>
<dbReference type="GO" id="GO:0004399">
    <property type="term" value="F:histidinol dehydrogenase activity"/>
    <property type="evidence" value="ECO:0007669"/>
    <property type="project" value="UniProtKB-UniRule"/>
</dbReference>
<evidence type="ECO:0000256" key="2">
    <source>
        <dbReference type="ARBA" id="ARBA00004940"/>
    </source>
</evidence>
<evidence type="ECO:0000256" key="15">
    <source>
        <dbReference type="PIRSR" id="PIRSR000099-2"/>
    </source>
</evidence>
<feature type="region of interest" description="Disordered" evidence="19">
    <location>
        <begin position="454"/>
        <end position="474"/>
    </location>
</feature>
<evidence type="ECO:0000313" key="20">
    <source>
        <dbReference type="EMBL" id="EEH65282.1"/>
    </source>
</evidence>